<sequence>MFPIQKEKKELQENLNQLNYFEDIKQLSELYSIDQQKSIKLIEDNIFIDELIRQFELLFNNAEYYQTLDIFKNTKQTIQDIMENNIIELPPLLLTKMILQIINQNRKHQVQVEFVQIIKKKQQ</sequence>
<evidence type="ECO:0000313" key="1">
    <source>
        <dbReference type="EMBL" id="CAD8190932.1"/>
    </source>
</evidence>
<keyword evidence="2" id="KW-1185">Reference proteome</keyword>
<evidence type="ECO:0000313" key="2">
    <source>
        <dbReference type="Proteomes" id="UP000689195"/>
    </source>
</evidence>
<protein>
    <submittedName>
        <fullName evidence="1">Uncharacterized protein</fullName>
    </submittedName>
</protein>
<comment type="caution">
    <text evidence="1">The sequence shown here is derived from an EMBL/GenBank/DDBJ whole genome shotgun (WGS) entry which is preliminary data.</text>
</comment>
<accession>A0A8S1WNZ6</accession>
<dbReference type="OrthoDB" id="10508023at2759"/>
<dbReference type="Proteomes" id="UP000689195">
    <property type="component" value="Unassembled WGS sequence"/>
</dbReference>
<dbReference type="AlphaFoldDB" id="A0A8S1WNZ6"/>
<organism evidence="1 2">
    <name type="scientific">Paramecium pentaurelia</name>
    <dbReference type="NCBI Taxonomy" id="43138"/>
    <lineage>
        <taxon>Eukaryota</taxon>
        <taxon>Sar</taxon>
        <taxon>Alveolata</taxon>
        <taxon>Ciliophora</taxon>
        <taxon>Intramacronucleata</taxon>
        <taxon>Oligohymenophorea</taxon>
        <taxon>Peniculida</taxon>
        <taxon>Parameciidae</taxon>
        <taxon>Paramecium</taxon>
    </lineage>
</organism>
<name>A0A8S1WNZ6_9CILI</name>
<dbReference type="EMBL" id="CAJJDO010000097">
    <property type="protein sequence ID" value="CAD8190932.1"/>
    <property type="molecule type" value="Genomic_DNA"/>
</dbReference>
<proteinExistence type="predicted"/>
<gene>
    <name evidence="1" type="ORF">PPENT_87.1.T0970190</name>
</gene>
<reference evidence="1" key="1">
    <citation type="submission" date="2021-01" db="EMBL/GenBank/DDBJ databases">
        <authorList>
            <consortium name="Genoscope - CEA"/>
            <person name="William W."/>
        </authorList>
    </citation>
    <scope>NUCLEOTIDE SEQUENCE</scope>
</reference>